<dbReference type="InterPro" id="IPR046342">
    <property type="entry name" value="CBS_dom_sf"/>
</dbReference>
<comment type="caution">
    <text evidence="1">The sequence shown here is derived from an EMBL/GenBank/DDBJ whole genome shotgun (WGS) entry which is preliminary data.</text>
</comment>
<sequence>MVVRNSDGILQCVVTKTDVVRRMSIRTGAAIHCPVSMVMTRDILFHHGRDLFQDVSDKIKARDLKSIPLVDDDQ</sequence>
<proteinExistence type="predicted"/>
<dbReference type="EMBL" id="BMFC01000013">
    <property type="protein sequence ID" value="GGC17808.1"/>
    <property type="molecule type" value="Genomic_DNA"/>
</dbReference>
<gene>
    <name evidence="1" type="ORF">GCM10011363_38020</name>
</gene>
<evidence type="ECO:0008006" key="3">
    <source>
        <dbReference type="Google" id="ProtNLM"/>
    </source>
</evidence>
<dbReference type="Proteomes" id="UP000645462">
    <property type="component" value="Unassembled WGS sequence"/>
</dbReference>
<evidence type="ECO:0000313" key="1">
    <source>
        <dbReference type="EMBL" id="GGC17808.1"/>
    </source>
</evidence>
<reference evidence="2" key="1">
    <citation type="journal article" date="2019" name="Int. J. Syst. Evol. Microbiol.">
        <title>The Global Catalogue of Microorganisms (GCM) 10K type strain sequencing project: providing services to taxonomists for standard genome sequencing and annotation.</title>
        <authorList>
            <consortium name="The Broad Institute Genomics Platform"/>
            <consortium name="The Broad Institute Genome Sequencing Center for Infectious Disease"/>
            <person name="Wu L."/>
            <person name="Ma J."/>
        </authorList>
    </citation>
    <scope>NUCLEOTIDE SEQUENCE [LARGE SCALE GENOMIC DNA]</scope>
    <source>
        <strain evidence="2">CGMCC 1.12478</strain>
    </source>
</reference>
<protein>
    <recommendedName>
        <fullName evidence="3">CBS domain-containing protein</fullName>
    </recommendedName>
</protein>
<accession>A0ABQ1L2B9</accession>
<dbReference type="SUPFAM" id="SSF54631">
    <property type="entry name" value="CBS-domain pair"/>
    <property type="match status" value="1"/>
</dbReference>
<dbReference type="Gene3D" id="3.10.580.10">
    <property type="entry name" value="CBS-domain"/>
    <property type="match status" value="1"/>
</dbReference>
<evidence type="ECO:0000313" key="2">
    <source>
        <dbReference type="Proteomes" id="UP000645462"/>
    </source>
</evidence>
<name>A0ABQ1L2B9_9RHOB</name>
<keyword evidence="2" id="KW-1185">Reference proteome</keyword>
<organism evidence="1 2">
    <name type="scientific">Marivita lacus</name>
    <dbReference type="NCBI Taxonomy" id="1323742"/>
    <lineage>
        <taxon>Bacteria</taxon>
        <taxon>Pseudomonadati</taxon>
        <taxon>Pseudomonadota</taxon>
        <taxon>Alphaproteobacteria</taxon>
        <taxon>Rhodobacterales</taxon>
        <taxon>Roseobacteraceae</taxon>
        <taxon>Marivita</taxon>
    </lineage>
</organism>